<organism evidence="2">
    <name type="scientific">Lotharella globosa</name>
    <dbReference type="NCBI Taxonomy" id="91324"/>
    <lineage>
        <taxon>Eukaryota</taxon>
        <taxon>Sar</taxon>
        <taxon>Rhizaria</taxon>
        <taxon>Cercozoa</taxon>
        <taxon>Chlorarachniophyceae</taxon>
        <taxon>Lotharella</taxon>
    </lineage>
</organism>
<proteinExistence type="predicted"/>
<evidence type="ECO:0000256" key="1">
    <source>
        <dbReference type="SAM" id="MobiDB-lite"/>
    </source>
</evidence>
<evidence type="ECO:0000313" key="2">
    <source>
        <dbReference type="EMBL" id="CAE0661597.1"/>
    </source>
</evidence>
<gene>
    <name evidence="2" type="ORF">LGLO00237_LOCUS13192</name>
    <name evidence="3" type="ORF">LGLO00237_LOCUS13195</name>
</gene>
<reference evidence="2" key="1">
    <citation type="submission" date="2021-01" db="EMBL/GenBank/DDBJ databases">
        <authorList>
            <person name="Corre E."/>
            <person name="Pelletier E."/>
            <person name="Niang G."/>
            <person name="Scheremetjew M."/>
            <person name="Finn R."/>
            <person name="Kale V."/>
            <person name="Holt S."/>
            <person name="Cochrane G."/>
            <person name="Meng A."/>
            <person name="Brown T."/>
            <person name="Cohen L."/>
        </authorList>
    </citation>
    <scope>NUCLEOTIDE SEQUENCE</scope>
    <source>
        <strain evidence="2">CCCM811</strain>
    </source>
</reference>
<dbReference type="AlphaFoldDB" id="A0A6V3LUY2"/>
<dbReference type="EMBL" id="HBIV01018189">
    <property type="protein sequence ID" value="CAE0661600.1"/>
    <property type="molecule type" value="Transcribed_RNA"/>
</dbReference>
<evidence type="ECO:0000313" key="3">
    <source>
        <dbReference type="EMBL" id="CAE0661600.1"/>
    </source>
</evidence>
<name>A0A6V3LUY2_9EUKA</name>
<sequence>MYEFSSSSSSSSNRLGNWFPRVYRRWRRASAGVSGPVRKDTRRRPNGGGLPSRDVDSEAMRRTASQRFRDLLSSVTIVSLKNRSKDGASEETHSSACTLPAMLSGLENAFAVVNVTMSFRDFSRCLFSTTPAFRGWKIHPPMLGVGLHGSYVQDAVLGCWAAPLFGEIFQANDRPFSEYKVRVGWGCVGLFKSRDEVGKSEN</sequence>
<dbReference type="EMBL" id="HBIV01018186">
    <property type="protein sequence ID" value="CAE0661597.1"/>
    <property type="molecule type" value="Transcribed_RNA"/>
</dbReference>
<feature type="region of interest" description="Disordered" evidence="1">
    <location>
        <begin position="30"/>
        <end position="59"/>
    </location>
</feature>
<accession>A0A6V3LUY2</accession>
<protein>
    <submittedName>
        <fullName evidence="2">Uncharacterized protein</fullName>
    </submittedName>
</protein>